<evidence type="ECO:0000313" key="2">
    <source>
        <dbReference type="EMBL" id="PCH61815.1"/>
    </source>
</evidence>
<feature type="non-terminal residue" evidence="2">
    <location>
        <position position="1"/>
    </location>
</feature>
<sequence>TIFTLADARLLHYYFNETDTESFTQEQQRAVSGFGSFGSIANLAAGAARLDPVYRFDTPVEEQGGEIAISALETNRYHPSIPDGIRATVYDHTVNVYGRVDDSLIAARPLDNVGVQYGLQAFNEGLINAQQFIALNRDIGGFDRDMNHIPQRHVADAQASKMAIESGRVLFGGGGLANTPIIDYRSYTDNRENGDIHMIVHQFSTRERLLNANGHADNHVMTVGGLWGFEEDRPDLGNLFTQMDSWLMAMLDDTSTPNAVVKMRNAKPDTLVDNCWDNSGVSRENIAQEQTFSGESRCNQLYRAYPTARQVAGGQLSNDVIKCQLKVLDREDYLSALSDSQWMELQQVFILGVCDWDKGDASGASYQGTWASFGPSTVNRL</sequence>
<reference evidence="3" key="1">
    <citation type="submission" date="2017-08" db="EMBL/GenBank/DDBJ databases">
        <title>A dynamic microbial community with high functional redundancy inhabits the cold, oxic subseafloor aquifer.</title>
        <authorList>
            <person name="Tully B.J."/>
            <person name="Wheat C.G."/>
            <person name="Glazer B.T."/>
            <person name="Huber J.A."/>
        </authorList>
    </citation>
    <scope>NUCLEOTIDE SEQUENCE [LARGE SCALE GENOMIC DNA]</scope>
</reference>
<name>A0A2A4MNZ3_9GAMM</name>
<dbReference type="InterPro" id="IPR045556">
    <property type="entry name" value="DUF6351"/>
</dbReference>
<proteinExistence type="predicted"/>
<dbReference type="AlphaFoldDB" id="A0A2A4MNZ3"/>
<organism evidence="2 3">
    <name type="scientific">SAR86 cluster bacterium</name>
    <dbReference type="NCBI Taxonomy" id="2030880"/>
    <lineage>
        <taxon>Bacteria</taxon>
        <taxon>Pseudomonadati</taxon>
        <taxon>Pseudomonadota</taxon>
        <taxon>Gammaproteobacteria</taxon>
        <taxon>SAR86 cluster</taxon>
    </lineage>
</organism>
<protein>
    <recommendedName>
        <fullName evidence="1">DUF6351 domain-containing protein</fullName>
    </recommendedName>
</protein>
<comment type="caution">
    <text evidence="2">The sequence shown here is derived from an EMBL/GenBank/DDBJ whole genome shotgun (WGS) entry which is preliminary data.</text>
</comment>
<accession>A0A2A4MNZ3</accession>
<evidence type="ECO:0000313" key="3">
    <source>
        <dbReference type="Proteomes" id="UP000218172"/>
    </source>
</evidence>
<dbReference type="Proteomes" id="UP000218172">
    <property type="component" value="Unassembled WGS sequence"/>
</dbReference>
<gene>
    <name evidence="2" type="ORF">COC19_04085</name>
</gene>
<dbReference type="Pfam" id="PF19878">
    <property type="entry name" value="DUF6351"/>
    <property type="match status" value="1"/>
</dbReference>
<dbReference type="EMBL" id="NVQR01000056">
    <property type="protein sequence ID" value="PCH61815.1"/>
    <property type="molecule type" value="Genomic_DNA"/>
</dbReference>
<feature type="domain" description="DUF6351" evidence="1">
    <location>
        <begin position="3"/>
        <end position="359"/>
    </location>
</feature>
<evidence type="ECO:0000259" key="1">
    <source>
        <dbReference type="Pfam" id="PF19878"/>
    </source>
</evidence>